<comment type="caution">
    <text evidence="3">The sequence shown here is derived from an EMBL/GenBank/DDBJ whole genome shotgun (WGS) entry which is preliminary data.</text>
</comment>
<feature type="domain" description="LysM" evidence="2">
    <location>
        <begin position="159"/>
        <end position="209"/>
    </location>
</feature>
<gene>
    <name evidence="3" type="ORF">ACFQ3W_11410</name>
</gene>
<feature type="region of interest" description="Disordered" evidence="1">
    <location>
        <begin position="139"/>
        <end position="158"/>
    </location>
</feature>
<dbReference type="PROSITE" id="PS51782">
    <property type="entry name" value="LYSM"/>
    <property type="match status" value="1"/>
</dbReference>
<dbReference type="SMART" id="SM00257">
    <property type="entry name" value="LysM"/>
    <property type="match status" value="1"/>
</dbReference>
<keyword evidence="4" id="KW-1185">Reference proteome</keyword>
<sequence length="211" mass="23507">MQIHLLDSSGNKFTFPVNPEEIAITRNKAFETVNIMALGEYDFPTGEKVKEIAFSSFFPAEYDEGYCNFSEMKDPQEGMNYLTKLMNSKTPVRLVIDGTAVNVLVTISAHNSTFKGGETGDVYFDLTARTWRDMKVHTTKAAAGKSHKASRPDTKKPGKTYVVKSGDTLSKIAKLELGDSSKWQLLYKTNQKTIGKNPNKLQPGQKLVMPE</sequence>
<dbReference type="Gene3D" id="3.10.350.10">
    <property type="entry name" value="LysM domain"/>
    <property type="match status" value="1"/>
</dbReference>
<dbReference type="RefSeq" id="WP_379319525.1">
    <property type="nucleotide sequence ID" value="NZ_JBHTLM010000007.1"/>
</dbReference>
<dbReference type="InterPro" id="IPR018392">
    <property type="entry name" value="LysM"/>
</dbReference>
<evidence type="ECO:0000256" key="1">
    <source>
        <dbReference type="SAM" id="MobiDB-lite"/>
    </source>
</evidence>
<evidence type="ECO:0000313" key="4">
    <source>
        <dbReference type="Proteomes" id="UP001597262"/>
    </source>
</evidence>
<evidence type="ECO:0000313" key="3">
    <source>
        <dbReference type="EMBL" id="MFD1176903.1"/>
    </source>
</evidence>
<dbReference type="InterPro" id="IPR036779">
    <property type="entry name" value="LysM_dom_sf"/>
</dbReference>
<dbReference type="CDD" id="cd00118">
    <property type="entry name" value="LysM"/>
    <property type="match status" value="1"/>
</dbReference>
<dbReference type="Pfam" id="PF01476">
    <property type="entry name" value="LysM"/>
    <property type="match status" value="1"/>
</dbReference>
<accession>A0ABW3RX72</accession>
<dbReference type="SUPFAM" id="SSF54106">
    <property type="entry name" value="LysM domain"/>
    <property type="match status" value="1"/>
</dbReference>
<dbReference type="InterPro" id="IPR052196">
    <property type="entry name" value="Bact_Kbp"/>
</dbReference>
<dbReference type="PANTHER" id="PTHR34700:SF4">
    <property type="entry name" value="PHAGE-LIKE ELEMENT PBSX PROTEIN XKDP"/>
    <property type="match status" value="1"/>
</dbReference>
<protein>
    <submittedName>
        <fullName evidence="3">LysM peptidoglycan-binding domain-containing protein</fullName>
    </submittedName>
</protein>
<proteinExistence type="predicted"/>
<name>A0ABW3RX72_9BACL</name>
<organism evidence="3 4">
    <name type="scientific">Paenibacillus puldeungensis</name>
    <dbReference type="NCBI Taxonomy" id="696536"/>
    <lineage>
        <taxon>Bacteria</taxon>
        <taxon>Bacillati</taxon>
        <taxon>Bacillota</taxon>
        <taxon>Bacilli</taxon>
        <taxon>Bacillales</taxon>
        <taxon>Paenibacillaceae</taxon>
        <taxon>Paenibacillus</taxon>
    </lineage>
</organism>
<dbReference type="EMBL" id="JBHTLM010000007">
    <property type="protein sequence ID" value="MFD1176903.1"/>
    <property type="molecule type" value="Genomic_DNA"/>
</dbReference>
<dbReference type="PANTHER" id="PTHR34700">
    <property type="entry name" value="POTASSIUM BINDING PROTEIN KBP"/>
    <property type="match status" value="1"/>
</dbReference>
<dbReference type="Proteomes" id="UP001597262">
    <property type="component" value="Unassembled WGS sequence"/>
</dbReference>
<reference evidence="4" key="1">
    <citation type="journal article" date="2019" name="Int. J. Syst. Evol. Microbiol.">
        <title>The Global Catalogue of Microorganisms (GCM) 10K type strain sequencing project: providing services to taxonomists for standard genome sequencing and annotation.</title>
        <authorList>
            <consortium name="The Broad Institute Genomics Platform"/>
            <consortium name="The Broad Institute Genome Sequencing Center for Infectious Disease"/>
            <person name="Wu L."/>
            <person name="Ma J."/>
        </authorList>
    </citation>
    <scope>NUCLEOTIDE SEQUENCE [LARGE SCALE GENOMIC DNA]</scope>
    <source>
        <strain evidence="4">CCUG 59189</strain>
    </source>
</reference>
<evidence type="ECO:0000259" key="2">
    <source>
        <dbReference type="PROSITE" id="PS51782"/>
    </source>
</evidence>